<dbReference type="PROSITE" id="PS00086">
    <property type="entry name" value="CYTOCHROME_P450"/>
    <property type="match status" value="1"/>
</dbReference>
<dbReference type="GO" id="GO:0004497">
    <property type="term" value="F:monooxygenase activity"/>
    <property type="evidence" value="ECO:0007669"/>
    <property type="project" value="UniProtKB-KW"/>
</dbReference>
<evidence type="ECO:0000256" key="3">
    <source>
        <dbReference type="ARBA" id="ARBA00022723"/>
    </source>
</evidence>
<evidence type="ECO:0000256" key="6">
    <source>
        <dbReference type="ARBA" id="ARBA00023033"/>
    </source>
</evidence>
<keyword evidence="2 7" id="KW-0349">Heme</keyword>
<keyword evidence="3 7" id="KW-0479">Metal-binding</keyword>
<dbReference type="GO" id="GO:0020037">
    <property type="term" value="F:heme binding"/>
    <property type="evidence" value="ECO:0007669"/>
    <property type="project" value="InterPro"/>
</dbReference>
<dbReference type="Gene3D" id="1.10.630.10">
    <property type="entry name" value="Cytochrome P450"/>
    <property type="match status" value="1"/>
</dbReference>
<dbReference type="GO" id="GO:0005506">
    <property type="term" value="F:iron ion binding"/>
    <property type="evidence" value="ECO:0007669"/>
    <property type="project" value="InterPro"/>
</dbReference>
<dbReference type="GO" id="GO:0016705">
    <property type="term" value="F:oxidoreductase activity, acting on paired donors, with incorporation or reduction of molecular oxygen"/>
    <property type="evidence" value="ECO:0007669"/>
    <property type="project" value="InterPro"/>
</dbReference>
<dbReference type="PRINTS" id="PR00385">
    <property type="entry name" value="P450"/>
</dbReference>
<feature type="non-terminal residue" evidence="10">
    <location>
        <position position="1"/>
    </location>
</feature>
<comment type="similarity">
    <text evidence="1 8">Belongs to the cytochrome P450 family.</text>
</comment>
<accession>A0AA88VPQ4</accession>
<comment type="caution">
    <text evidence="10">The sequence shown here is derived from an EMBL/GenBank/DDBJ whole genome shotgun (WGS) entry which is preliminary data.</text>
</comment>
<name>A0AA88VPQ4_9ASTE</name>
<dbReference type="InterPro" id="IPR001128">
    <property type="entry name" value="Cyt_P450"/>
</dbReference>
<keyword evidence="6 8" id="KW-0503">Monooxygenase</keyword>
<feature type="transmembrane region" description="Helical" evidence="9">
    <location>
        <begin position="20"/>
        <end position="43"/>
    </location>
</feature>
<keyword evidence="5 7" id="KW-0408">Iron</keyword>
<dbReference type="AlphaFoldDB" id="A0AA88VPQ4"/>
<evidence type="ECO:0000256" key="9">
    <source>
        <dbReference type="SAM" id="Phobius"/>
    </source>
</evidence>
<keyword evidence="9" id="KW-0812">Transmembrane</keyword>
<evidence type="ECO:0000256" key="7">
    <source>
        <dbReference type="PIRSR" id="PIRSR602401-1"/>
    </source>
</evidence>
<dbReference type="PANTHER" id="PTHR47955:SF8">
    <property type="entry name" value="CYTOCHROME P450 71D11-LIKE"/>
    <property type="match status" value="1"/>
</dbReference>
<dbReference type="CDD" id="cd11072">
    <property type="entry name" value="CYP71-like"/>
    <property type="match status" value="1"/>
</dbReference>
<dbReference type="PANTHER" id="PTHR47955">
    <property type="entry name" value="CYTOCHROME P450 FAMILY 71 PROTEIN"/>
    <property type="match status" value="1"/>
</dbReference>
<dbReference type="SUPFAM" id="SSF48264">
    <property type="entry name" value="Cytochrome P450"/>
    <property type="match status" value="1"/>
</dbReference>
<keyword evidence="11" id="KW-1185">Reference proteome</keyword>
<dbReference type="InterPro" id="IPR017972">
    <property type="entry name" value="Cyt_P450_CS"/>
</dbReference>
<reference evidence="10" key="1">
    <citation type="submission" date="2022-12" db="EMBL/GenBank/DDBJ databases">
        <title>Draft genome assemblies for two species of Escallonia (Escalloniales).</title>
        <authorList>
            <person name="Chanderbali A."/>
            <person name="Dervinis C."/>
            <person name="Anghel I."/>
            <person name="Soltis D."/>
            <person name="Soltis P."/>
            <person name="Zapata F."/>
        </authorList>
    </citation>
    <scope>NUCLEOTIDE SEQUENCE</scope>
    <source>
        <strain evidence="10">UCBG64.0493</strain>
        <tissue evidence="10">Leaf</tissue>
    </source>
</reference>
<keyword evidence="4 8" id="KW-0560">Oxidoreductase</keyword>
<dbReference type="InterPro" id="IPR036396">
    <property type="entry name" value="Cyt_P450_sf"/>
</dbReference>
<evidence type="ECO:0000256" key="2">
    <source>
        <dbReference type="ARBA" id="ARBA00022617"/>
    </source>
</evidence>
<dbReference type="PRINTS" id="PR00463">
    <property type="entry name" value="EP450I"/>
</dbReference>
<evidence type="ECO:0000313" key="11">
    <source>
        <dbReference type="Proteomes" id="UP001188597"/>
    </source>
</evidence>
<dbReference type="FunFam" id="1.10.630.10:FF:000043">
    <property type="entry name" value="Cytochrome P450 99A2"/>
    <property type="match status" value="1"/>
</dbReference>
<feature type="binding site" description="axial binding residue" evidence="7">
    <location>
        <position position="461"/>
    </location>
    <ligand>
        <name>heme</name>
        <dbReference type="ChEBI" id="CHEBI:30413"/>
    </ligand>
    <ligandPart>
        <name>Fe</name>
        <dbReference type="ChEBI" id="CHEBI:18248"/>
    </ligandPart>
</feature>
<evidence type="ECO:0000256" key="8">
    <source>
        <dbReference type="RuleBase" id="RU000461"/>
    </source>
</evidence>
<gene>
    <name evidence="10" type="ORF">RJ639_008019</name>
</gene>
<feature type="non-terminal residue" evidence="10">
    <location>
        <position position="517"/>
    </location>
</feature>
<evidence type="ECO:0008006" key="12">
    <source>
        <dbReference type="Google" id="ProtNLM"/>
    </source>
</evidence>
<evidence type="ECO:0000313" key="10">
    <source>
        <dbReference type="EMBL" id="KAK3012792.1"/>
    </source>
</evidence>
<dbReference type="GO" id="GO:0051762">
    <property type="term" value="P:sesquiterpene biosynthetic process"/>
    <property type="evidence" value="ECO:0007669"/>
    <property type="project" value="UniProtKB-ARBA"/>
</dbReference>
<dbReference type="InterPro" id="IPR002401">
    <property type="entry name" value="Cyt_P450_E_grp-I"/>
</dbReference>
<dbReference type="Proteomes" id="UP001188597">
    <property type="component" value="Unassembled WGS sequence"/>
</dbReference>
<sequence length="517" mass="57932">DFGLPSSEPAVVKERLTMMLFLPSSPVLLTFLVLILTLVVKYLKKSTKTHGSRVPKLPPGPPKLPFIGNLHQLATAALPHRALRDLAEKHGPIMHLKLGEVTSIVISTPEVAEEVLKKHELSFAQRPKLVAVDTAGYGYSGIFFSPYGDYWRQLRKIVTLELLSTKQVRLFWSVRVEETWNLVESISSSSGHAINLTEELSHFTNSIISRAAVGKKCKDVDEFIAVVREGSKLCGGFDMPDLFPSLPFLRLVTRMKPAVLENLKARMDKVLDSIINEHLAKSTAGEESGEDDFIDVLLKLRGSDECPLTMTNIKAIILDIFGAGMDNPSATLEWAMSEMLRNPKVMAKAQAEVRKTLKGKKNITEEDVHEFHYLNLVIKETLRLHPPGPLLRREAREQCQINGYDVPLKAQVIVNLWAIGRNKKQWPDADCFRPERFQGSSITFQGNNFEFIPFGAGRRICPGIAFAAASIELSLALLLNKFDWNLPDGIKPEEFDMTERFGISVRKKNPLYAIPTR</sequence>
<evidence type="ECO:0000256" key="5">
    <source>
        <dbReference type="ARBA" id="ARBA00023004"/>
    </source>
</evidence>
<dbReference type="Pfam" id="PF00067">
    <property type="entry name" value="p450"/>
    <property type="match status" value="1"/>
</dbReference>
<organism evidence="10 11">
    <name type="scientific">Escallonia herrerae</name>
    <dbReference type="NCBI Taxonomy" id="1293975"/>
    <lineage>
        <taxon>Eukaryota</taxon>
        <taxon>Viridiplantae</taxon>
        <taxon>Streptophyta</taxon>
        <taxon>Embryophyta</taxon>
        <taxon>Tracheophyta</taxon>
        <taxon>Spermatophyta</taxon>
        <taxon>Magnoliopsida</taxon>
        <taxon>eudicotyledons</taxon>
        <taxon>Gunneridae</taxon>
        <taxon>Pentapetalae</taxon>
        <taxon>asterids</taxon>
        <taxon>campanulids</taxon>
        <taxon>Escalloniales</taxon>
        <taxon>Escalloniaceae</taxon>
        <taxon>Escallonia</taxon>
    </lineage>
</organism>
<keyword evidence="9" id="KW-0472">Membrane</keyword>
<comment type="cofactor">
    <cofactor evidence="7">
        <name>heme</name>
        <dbReference type="ChEBI" id="CHEBI:30413"/>
    </cofactor>
</comment>
<keyword evidence="9" id="KW-1133">Transmembrane helix</keyword>
<evidence type="ECO:0000256" key="4">
    <source>
        <dbReference type="ARBA" id="ARBA00023002"/>
    </source>
</evidence>
<evidence type="ECO:0000256" key="1">
    <source>
        <dbReference type="ARBA" id="ARBA00010617"/>
    </source>
</evidence>
<protein>
    <recommendedName>
        <fullName evidence="12">Cytochrome P450</fullName>
    </recommendedName>
</protein>
<proteinExistence type="inferred from homology"/>
<dbReference type="EMBL" id="JAVXUP010001348">
    <property type="protein sequence ID" value="KAK3012792.1"/>
    <property type="molecule type" value="Genomic_DNA"/>
</dbReference>